<dbReference type="Pfam" id="PF00849">
    <property type="entry name" value="PseudoU_synth_2"/>
    <property type="match status" value="2"/>
</dbReference>
<organism evidence="4 5">
    <name type="scientific">Seminavis robusta</name>
    <dbReference type="NCBI Taxonomy" id="568900"/>
    <lineage>
        <taxon>Eukaryota</taxon>
        <taxon>Sar</taxon>
        <taxon>Stramenopiles</taxon>
        <taxon>Ochrophyta</taxon>
        <taxon>Bacillariophyta</taxon>
        <taxon>Bacillariophyceae</taxon>
        <taxon>Bacillariophycidae</taxon>
        <taxon>Naviculales</taxon>
        <taxon>Naviculaceae</taxon>
        <taxon>Seminavis</taxon>
    </lineage>
</organism>
<dbReference type="AlphaFoldDB" id="A0A9N8H6R0"/>
<evidence type="ECO:0000259" key="3">
    <source>
        <dbReference type="Pfam" id="PF00849"/>
    </source>
</evidence>
<dbReference type="InterPro" id="IPR020103">
    <property type="entry name" value="PsdUridine_synth_cat_dom_sf"/>
</dbReference>
<dbReference type="PROSITE" id="PS50889">
    <property type="entry name" value="S4"/>
    <property type="match status" value="1"/>
</dbReference>
<sequence length="614" mass="68864">MEKEGASAAEAPAATNTTAEESIPVAKPDNAETSIHKEDPVVHVPVSTTNNNNTKRQRPKRIRKRPRSEIHSNDNLKIDTTVKRLEVNGQPLLGVDGATEQFIRVIHPYAYTFSSFAKQRWIGRTVLDIYVTEFGSYPESYYKAAIRQGRILVSDNKVDLSYKIQGKDVLTHIVHRHEPAVAVCHEGPSSTCQDEKNSLQPATNSNGKALIKVVDETDDLIILDKPGTLPIHPCGGYHRNSLTSILEGQRRTKYFNIHRLDRLTSGLVILAKSSEVAKQWSQCIRQRDCQKYYLARVHGRFPMNNLRVDRIHASNEPGAVPTDGEWSNVEDPEEEDPLDVAKERNAHGYWMTDLAEENVLGNVTIEQFAKLENPNVDQCLQQVDTIRNNSKDESGKPQSNMLWLHLACPTRISQPKNGVCEAGAFEELEGDVYLKTVKPAQTSFAVIKYDPKTDSTLVLCRPITGRTHQIRLHLQHLGHAIANDPNYGGDMFFGNEAGKDACAKARVALGYDGDSEGEHHKTPIDLNTSDVPATEQEIGQLSKVEQKDDEPVENFIKRACVWCARCQGRDIVEHNMLEFLIRSQGIWLHALQYCIGHEGKRCSYRTGLPTWANM</sequence>
<accession>A0A9N8H6R0</accession>
<gene>
    <name evidence="4" type="ORF">SEMRO_107_G053860.1</name>
</gene>
<keyword evidence="1" id="KW-0694">RNA-binding</keyword>
<dbReference type="Proteomes" id="UP001153069">
    <property type="component" value="Unassembled WGS sequence"/>
</dbReference>
<dbReference type="GO" id="GO:0003723">
    <property type="term" value="F:RNA binding"/>
    <property type="evidence" value="ECO:0007669"/>
    <property type="project" value="UniProtKB-KW"/>
</dbReference>
<dbReference type="InterPro" id="IPR006224">
    <property type="entry name" value="PsdUridine_synth_RluA-like_CS"/>
</dbReference>
<dbReference type="GO" id="GO:0000455">
    <property type="term" value="P:enzyme-directed rRNA pseudouridine synthesis"/>
    <property type="evidence" value="ECO:0007669"/>
    <property type="project" value="TreeGrafter"/>
</dbReference>
<feature type="region of interest" description="Disordered" evidence="2">
    <location>
        <begin position="1"/>
        <end position="70"/>
    </location>
</feature>
<reference evidence="4" key="1">
    <citation type="submission" date="2020-06" db="EMBL/GenBank/DDBJ databases">
        <authorList>
            <consortium name="Plant Systems Biology data submission"/>
        </authorList>
    </citation>
    <scope>NUCLEOTIDE SEQUENCE</scope>
    <source>
        <strain evidence="4">D6</strain>
    </source>
</reference>
<feature type="compositionally biased region" description="Basic residues" evidence="2">
    <location>
        <begin position="55"/>
        <end position="66"/>
    </location>
</feature>
<dbReference type="Gene3D" id="3.30.2350.10">
    <property type="entry name" value="Pseudouridine synthase"/>
    <property type="match status" value="2"/>
</dbReference>
<name>A0A9N8H6R0_9STRA</name>
<dbReference type="PANTHER" id="PTHR21600">
    <property type="entry name" value="MITOCHONDRIAL RNA PSEUDOURIDINE SYNTHASE"/>
    <property type="match status" value="1"/>
</dbReference>
<dbReference type="OrthoDB" id="424794at2759"/>
<evidence type="ECO:0000256" key="1">
    <source>
        <dbReference type="PROSITE-ProRule" id="PRU00182"/>
    </source>
</evidence>
<protein>
    <submittedName>
        <fullName evidence="4">Pseudouridine(32) synthase, mitochondrial</fullName>
    </submittedName>
</protein>
<dbReference type="InterPro" id="IPR050188">
    <property type="entry name" value="RluA_PseudoU_synthase"/>
</dbReference>
<feature type="domain" description="Pseudouridine synthase RsuA/RluA-like" evidence="3">
    <location>
        <begin position="433"/>
        <end position="476"/>
    </location>
</feature>
<evidence type="ECO:0000313" key="4">
    <source>
        <dbReference type="EMBL" id="CAB9501385.1"/>
    </source>
</evidence>
<feature type="compositionally biased region" description="Low complexity" evidence="2">
    <location>
        <begin position="1"/>
        <end position="21"/>
    </location>
</feature>
<proteinExistence type="predicted"/>
<dbReference type="PANTHER" id="PTHR21600:SF40">
    <property type="entry name" value="PSEUDOURIDYLATE SYNTHASE RPUSD2"/>
    <property type="match status" value="1"/>
</dbReference>
<dbReference type="EMBL" id="CAICTM010000106">
    <property type="protein sequence ID" value="CAB9501385.1"/>
    <property type="molecule type" value="Genomic_DNA"/>
</dbReference>
<evidence type="ECO:0000256" key="2">
    <source>
        <dbReference type="SAM" id="MobiDB-lite"/>
    </source>
</evidence>
<dbReference type="GO" id="GO:0009982">
    <property type="term" value="F:pseudouridine synthase activity"/>
    <property type="evidence" value="ECO:0007669"/>
    <property type="project" value="InterPro"/>
</dbReference>
<dbReference type="PROSITE" id="PS01129">
    <property type="entry name" value="PSI_RLU"/>
    <property type="match status" value="1"/>
</dbReference>
<evidence type="ECO:0000313" key="5">
    <source>
        <dbReference type="Proteomes" id="UP001153069"/>
    </source>
</evidence>
<dbReference type="InterPro" id="IPR006145">
    <property type="entry name" value="PsdUridine_synth_RsuA/RluA"/>
</dbReference>
<comment type="caution">
    <text evidence="4">The sequence shown here is derived from an EMBL/GenBank/DDBJ whole genome shotgun (WGS) entry which is preliminary data.</text>
</comment>
<feature type="region of interest" description="Disordered" evidence="2">
    <location>
        <begin position="315"/>
        <end position="336"/>
    </location>
</feature>
<keyword evidence="5" id="KW-1185">Reference proteome</keyword>
<feature type="domain" description="Pseudouridine synthase RsuA/RluA-like" evidence="3">
    <location>
        <begin position="219"/>
        <end position="312"/>
    </location>
</feature>
<dbReference type="SUPFAM" id="SSF55120">
    <property type="entry name" value="Pseudouridine synthase"/>
    <property type="match status" value="1"/>
</dbReference>